<dbReference type="EMBL" id="QNVV01000034">
    <property type="protein sequence ID" value="REC41836.1"/>
    <property type="molecule type" value="Genomic_DNA"/>
</dbReference>
<reference evidence="1 2" key="1">
    <citation type="submission" date="2018-06" db="EMBL/GenBank/DDBJ databases">
        <title>Novel Chryseobacterium species.</title>
        <authorList>
            <person name="Newman J."/>
            <person name="Hugo C."/>
            <person name="Oosthuizen L."/>
            <person name="Charimba G."/>
        </authorList>
    </citation>
    <scope>NUCLEOTIDE SEQUENCE [LARGE SCALE GENOMIC DNA]</scope>
    <source>
        <strain evidence="1 2">7_F195</strain>
    </source>
</reference>
<protein>
    <recommendedName>
        <fullName evidence="3">YD repeat-containing protein</fullName>
    </recommendedName>
</protein>
<dbReference type="AlphaFoldDB" id="A0A3D9ALH4"/>
<evidence type="ECO:0000313" key="1">
    <source>
        <dbReference type="EMBL" id="REC41836.1"/>
    </source>
</evidence>
<dbReference type="OrthoDB" id="9814627at2"/>
<evidence type="ECO:0008006" key="3">
    <source>
        <dbReference type="Google" id="ProtNLM"/>
    </source>
</evidence>
<organism evidence="1 2">
    <name type="scientific">Chryseobacterium pennipullorum</name>
    <dbReference type="NCBI Taxonomy" id="2258963"/>
    <lineage>
        <taxon>Bacteria</taxon>
        <taxon>Pseudomonadati</taxon>
        <taxon>Bacteroidota</taxon>
        <taxon>Flavobacteriia</taxon>
        <taxon>Flavobacteriales</taxon>
        <taxon>Weeksellaceae</taxon>
        <taxon>Chryseobacterium group</taxon>
        <taxon>Chryseobacterium</taxon>
    </lineage>
</organism>
<comment type="caution">
    <text evidence="1">The sequence shown here is derived from an EMBL/GenBank/DDBJ whole genome shotgun (WGS) entry which is preliminary data.</text>
</comment>
<dbReference type="Proteomes" id="UP000256257">
    <property type="component" value="Unassembled WGS sequence"/>
</dbReference>
<dbReference type="Gene3D" id="2.180.10.10">
    <property type="entry name" value="RHS repeat-associated core"/>
    <property type="match status" value="1"/>
</dbReference>
<keyword evidence="2" id="KW-1185">Reference proteome</keyword>
<proteinExistence type="predicted"/>
<evidence type="ECO:0000313" key="2">
    <source>
        <dbReference type="Proteomes" id="UP000256257"/>
    </source>
</evidence>
<name>A0A3D9ALH4_9FLAO</name>
<dbReference type="RefSeq" id="WP_115930268.1">
    <property type="nucleotide sequence ID" value="NZ_QNVV01000034.1"/>
</dbReference>
<sequence length="1018" mass="115889">MRKNITTILSILTGAVSYAQLNIKPPNTDAISVFNFTESPVSLHTGLVDISYPIYEIKTPGLTIPINLSYFSRGVRVDEIGSYVGIGWSLNYGGMISRQIREGADEEGTFGYLNNKIYDNFFTNNTKRVEVVRSMQTLSPNDKYDFAPDQFYFSIADYSGKFIFDRNDKKPLQQPFTDIKIEPDWSQGSVLHSWLITDTKGNRYYYGRNTEKNFNYESRITAITSIQPMHPNRNSAIITEAQKVDPDTWYLQKIITATNDTIKYNYVSDIVTYYKKDYDIQRGTCVPLCVEMPKIGEVNTYFSDVQEEKFVLESIEFPQGKLEFVLGSDIRQDVKFGFPLKKIVVYDKYNKPIESYTLIHNYFNAYMNAANTNTTLVGLDSSSKKRMFLKEIVKEGFENNSPVLIEKTKYNYNTTPLPDRFSTSKDLWGYSNYQNNGTFDHFYDDAYGNVTNRTTDEVYSKAGTLTSIELPTGEKRVFEYENNKLQSPYLNYNKILGFVNTDGLGNYYGPGQRIKAIKYYDGDNLKMKKTYEYTFDGTSSTGKLFGSREYRAILGTKYYYPPGTPITILDPGGVLLGDSNSALESRDFGYSLVKEYLGDPTINSGKIDYTFTNHPDTWNFAEYPFHWPNDNNWMRGLLLNQKYYENKNNTYILRKEINNRYKIGGFDYDFIEDLVGPQPGFTFAFPPAFNYEKTNYFYKMPLARIYLDNRIKIELAGPPPANSPYLISSDAANKLYWSFKPYVFTGGRIEKDETVVTSYNSNNQITTKTKYTYPSYSNNVSKITSTDTDGAILLTDYSYAQEKGNQLMISKNMVGIPLETMTSKTIGNATKTISKVETVYPPAIPTSQTGNLVLPLSVRSFNIQNPTDSNSATTDITYDQYDTNGNLQQYTTKDGISTVIIWGYDNTQPIAKIENAKLADIGQSFITAIVNASNTDAAAGRNNDESSLLSAFTTFRGQLPNHQITTYSYDPLIGVRSITPPSGIREVYLYDAAGRLNEIRENNQTGRLVKEFKYNYKN</sequence>
<gene>
    <name evidence="1" type="ORF">DRF67_21055</name>
</gene>
<accession>A0A3D9ALH4</accession>